<evidence type="ECO:0000313" key="2">
    <source>
        <dbReference type="Proteomes" id="UP000626148"/>
    </source>
</evidence>
<name>A0A918K9W2_9GAMM</name>
<sequence>MIAETLFGIGKDLFGIFSKLDERRLQRTVRVAEYFSNLAQIIEDTSAYLKQGDYPHGECENLRFHATKMKGTIGDLIGEGEAEAYANRVMDVWEIEQMHAELIGVSPQEREDKLKILDEAAGYFRGVAAHLRVMS</sequence>
<evidence type="ECO:0000313" key="1">
    <source>
        <dbReference type="EMBL" id="GGX54615.1"/>
    </source>
</evidence>
<accession>A0A918K9W2</accession>
<proteinExistence type="predicted"/>
<dbReference type="RefSeq" id="WP_189608646.1">
    <property type="nucleotide sequence ID" value="NZ_BMXR01000005.1"/>
</dbReference>
<dbReference type="AlphaFoldDB" id="A0A918K9W2"/>
<keyword evidence="2" id="KW-1185">Reference proteome</keyword>
<comment type="caution">
    <text evidence="1">The sequence shown here is derived from an EMBL/GenBank/DDBJ whole genome shotgun (WGS) entry which is preliminary data.</text>
</comment>
<reference evidence="1" key="1">
    <citation type="journal article" date="2014" name="Int. J. Syst. Evol. Microbiol.">
        <title>Complete genome sequence of Corynebacterium casei LMG S-19264T (=DSM 44701T), isolated from a smear-ripened cheese.</title>
        <authorList>
            <consortium name="US DOE Joint Genome Institute (JGI-PGF)"/>
            <person name="Walter F."/>
            <person name="Albersmeier A."/>
            <person name="Kalinowski J."/>
            <person name="Ruckert C."/>
        </authorList>
    </citation>
    <scope>NUCLEOTIDE SEQUENCE</scope>
    <source>
        <strain evidence="1">KCTC 22169</strain>
    </source>
</reference>
<dbReference type="Proteomes" id="UP000626148">
    <property type="component" value="Unassembled WGS sequence"/>
</dbReference>
<gene>
    <name evidence="1" type="ORF">GCM10007392_22540</name>
</gene>
<protein>
    <submittedName>
        <fullName evidence="1">Uncharacterized protein</fullName>
    </submittedName>
</protein>
<organism evidence="1 2">
    <name type="scientific">Saccharospirillum salsuginis</name>
    <dbReference type="NCBI Taxonomy" id="418750"/>
    <lineage>
        <taxon>Bacteria</taxon>
        <taxon>Pseudomonadati</taxon>
        <taxon>Pseudomonadota</taxon>
        <taxon>Gammaproteobacteria</taxon>
        <taxon>Oceanospirillales</taxon>
        <taxon>Saccharospirillaceae</taxon>
        <taxon>Saccharospirillum</taxon>
    </lineage>
</organism>
<reference evidence="1" key="2">
    <citation type="submission" date="2020-09" db="EMBL/GenBank/DDBJ databases">
        <authorList>
            <person name="Sun Q."/>
            <person name="Kim S."/>
        </authorList>
    </citation>
    <scope>NUCLEOTIDE SEQUENCE</scope>
    <source>
        <strain evidence="1">KCTC 22169</strain>
    </source>
</reference>
<dbReference type="EMBL" id="BMXR01000005">
    <property type="protein sequence ID" value="GGX54615.1"/>
    <property type="molecule type" value="Genomic_DNA"/>
</dbReference>